<comment type="catalytic activity">
    <reaction evidence="10">
        <text>serotonin + hexadecanoyl-CoA = N-hexadecanoyl-serotonin + CoA + H(+)</text>
        <dbReference type="Rhea" id="RHEA:51384"/>
        <dbReference type="ChEBI" id="CHEBI:15378"/>
        <dbReference type="ChEBI" id="CHEBI:57287"/>
        <dbReference type="ChEBI" id="CHEBI:57379"/>
        <dbReference type="ChEBI" id="CHEBI:134059"/>
        <dbReference type="ChEBI" id="CHEBI:350546"/>
    </reaction>
    <physiologicalReaction direction="left-to-right" evidence="10">
        <dbReference type="Rhea" id="RHEA:51385"/>
    </physiologicalReaction>
</comment>
<comment type="catalytic activity">
    <reaction evidence="8">
        <text>dopamine + acetyl-CoA = N-acetyldopamine + CoA + H(+)</text>
        <dbReference type="Rhea" id="RHEA:51388"/>
        <dbReference type="ChEBI" id="CHEBI:15378"/>
        <dbReference type="ChEBI" id="CHEBI:57287"/>
        <dbReference type="ChEBI" id="CHEBI:57288"/>
        <dbReference type="ChEBI" id="CHEBI:59905"/>
        <dbReference type="ChEBI" id="CHEBI:125678"/>
    </reaction>
    <physiologicalReaction direction="left-to-right" evidence="8">
        <dbReference type="Rhea" id="RHEA:51389"/>
    </physiologicalReaction>
</comment>
<dbReference type="PANTHER" id="PTHR20905:SF1">
    <property type="entry name" value="AT07410P-RELATED"/>
    <property type="match status" value="1"/>
</dbReference>
<comment type="catalytic activity">
    <reaction evidence="6">
        <text>serotonin + octadecanoyl-CoA = N-octadecanoyl-serotonin + CoA + H(+)</text>
        <dbReference type="Rhea" id="RHEA:51400"/>
        <dbReference type="ChEBI" id="CHEBI:15378"/>
        <dbReference type="ChEBI" id="CHEBI:57287"/>
        <dbReference type="ChEBI" id="CHEBI:57394"/>
        <dbReference type="ChEBI" id="CHEBI:134065"/>
        <dbReference type="ChEBI" id="CHEBI:350546"/>
    </reaction>
    <physiologicalReaction direction="left-to-right" evidence="6">
        <dbReference type="Rhea" id="RHEA:51401"/>
    </physiologicalReaction>
</comment>
<comment type="similarity">
    <text evidence="3">Belongs to the acetyltransferase family. AANAT subfamily.</text>
</comment>
<evidence type="ECO:0000256" key="3">
    <source>
        <dbReference type="ARBA" id="ARBA00038182"/>
    </source>
</evidence>
<organism evidence="14 15">
    <name type="scientific">Steinernema glaseri</name>
    <dbReference type="NCBI Taxonomy" id="37863"/>
    <lineage>
        <taxon>Eukaryota</taxon>
        <taxon>Metazoa</taxon>
        <taxon>Ecdysozoa</taxon>
        <taxon>Nematoda</taxon>
        <taxon>Chromadorea</taxon>
        <taxon>Rhabditida</taxon>
        <taxon>Tylenchina</taxon>
        <taxon>Panagrolaimomorpha</taxon>
        <taxon>Strongyloidoidea</taxon>
        <taxon>Steinernematidae</taxon>
        <taxon>Steinernema</taxon>
    </lineage>
</organism>
<accession>A0A1I8AMH6</accession>
<comment type="pathway">
    <text evidence="2">Aromatic compound metabolism; melatonin biosynthesis; melatonin from serotonin: step 1/2.</text>
</comment>
<protein>
    <recommendedName>
        <fullName evidence="4">aralkylamine N-acetyltransferase</fullName>
        <ecNumber evidence="4">2.3.1.87</ecNumber>
    </recommendedName>
</protein>
<comment type="catalytic activity">
    <reaction evidence="9">
        <text>serotonin + (9Z)-octadecenoyl-CoA = N-(9Z-octadecenoyl)-serotonin + CoA + H(+)</text>
        <dbReference type="Rhea" id="RHEA:51392"/>
        <dbReference type="ChEBI" id="CHEBI:15378"/>
        <dbReference type="ChEBI" id="CHEBI:57287"/>
        <dbReference type="ChEBI" id="CHEBI:57387"/>
        <dbReference type="ChEBI" id="CHEBI:134064"/>
        <dbReference type="ChEBI" id="CHEBI:350546"/>
    </reaction>
    <physiologicalReaction direction="left-to-right" evidence="9">
        <dbReference type="Rhea" id="RHEA:51393"/>
    </physiologicalReaction>
</comment>
<dbReference type="WBParaSite" id="L893_g7132.t1">
    <property type="protein sequence ID" value="L893_g7132.t1"/>
    <property type="gene ID" value="L893_g7132"/>
</dbReference>
<evidence type="ECO:0000256" key="9">
    <source>
        <dbReference type="ARBA" id="ARBA00051823"/>
    </source>
</evidence>
<feature type="compositionally biased region" description="Low complexity" evidence="13">
    <location>
        <begin position="170"/>
        <end position="183"/>
    </location>
</feature>
<dbReference type="Gene3D" id="3.40.630.30">
    <property type="match status" value="1"/>
</dbReference>
<name>A0A1I8AMH6_9BILA</name>
<evidence type="ECO:0000256" key="13">
    <source>
        <dbReference type="SAM" id="MobiDB-lite"/>
    </source>
</evidence>
<evidence type="ECO:0000256" key="6">
    <source>
        <dbReference type="ARBA" id="ARBA00050849"/>
    </source>
</evidence>
<evidence type="ECO:0000256" key="7">
    <source>
        <dbReference type="ARBA" id="ARBA00051284"/>
    </source>
</evidence>
<dbReference type="InterPro" id="IPR016181">
    <property type="entry name" value="Acyl_CoA_acyltransferase"/>
</dbReference>
<feature type="region of interest" description="Disordered" evidence="13">
    <location>
        <begin position="166"/>
        <end position="202"/>
    </location>
</feature>
<evidence type="ECO:0000256" key="1">
    <source>
        <dbReference type="ARBA" id="ARBA00022679"/>
    </source>
</evidence>
<comment type="catalytic activity">
    <reaction evidence="12">
        <text>serotonin + acetyl-CoA = N-acetylserotonin + CoA + H(+)</text>
        <dbReference type="Rhea" id="RHEA:25217"/>
        <dbReference type="ChEBI" id="CHEBI:15378"/>
        <dbReference type="ChEBI" id="CHEBI:17697"/>
        <dbReference type="ChEBI" id="CHEBI:57287"/>
        <dbReference type="ChEBI" id="CHEBI:57288"/>
        <dbReference type="ChEBI" id="CHEBI:350546"/>
        <dbReference type="EC" id="2.3.1.87"/>
    </reaction>
    <physiologicalReaction direction="left-to-right" evidence="12">
        <dbReference type="Rhea" id="RHEA:25218"/>
    </physiologicalReaction>
</comment>
<comment type="catalytic activity">
    <reaction evidence="5">
        <text>dopamine + (9Z)-octadecenoyl-CoA = N-(9Z-octadecanoyl)-dopamine + CoA + H(+)</text>
        <dbReference type="Rhea" id="RHEA:51380"/>
        <dbReference type="ChEBI" id="CHEBI:15378"/>
        <dbReference type="ChEBI" id="CHEBI:31883"/>
        <dbReference type="ChEBI" id="CHEBI:57287"/>
        <dbReference type="ChEBI" id="CHEBI:57387"/>
        <dbReference type="ChEBI" id="CHEBI:59905"/>
    </reaction>
    <physiologicalReaction direction="left-to-right" evidence="5">
        <dbReference type="Rhea" id="RHEA:51381"/>
    </physiologicalReaction>
</comment>
<dbReference type="FunFam" id="3.40.630.30:FF:000046">
    <property type="entry name" value="Dopamine N-acetyltransferase"/>
    <property type="match status" value="1"/>
</dbReference>
<keyword evidence="14" id="KW-1185">Reference proteome</keyword>
<evidence type="ECO:0000256" key="4">
    <source>
        <dbReference type="ARBA" id="ARBA00039114"/>
    </source>
</evidence>
<evidence type="ECO:0000256" key="5">
    <source>
        <dbReference type="ARBA" id="ARBA00050189"/>
    </source>
</evidence>
<evidence type="ECO:0000256" key="11">
    <source>
        <dbReference type="ARBA" id="ARBA00052335"/>
    </source>
</evidence>
<dbReference type="Proteomes" id="UP000095287">
    <property type="component" value="Unplaced"/>
</dbReference>
<sequence length="420" mass="48009">MCDCVTMTVNVGVISLWDSETVRFSRGGGLIDQIMSLELVQFFEDKLTAQTKTILGFGGCKTKPLTHVPLFWAMTRTIHILLEHEVAWDLLSELQPHREGLPLGQSAREVCQDRADIYIQREPTQLLIRNQCPSRPSSTLALNFRNLEAKDKQSPFLGHLHRVAPQHITPSQPSPQSLSPWRSARSRDSRARGHGMTSNGVGENSENLRVVKVCEDDSEQIYEFLCKDFLHSEPLNASVELTKEEAEDFHRDIVKECLQFPLSYAMKNEKDEIVAVRLSNILRRRREGDHHVDFPPHYKSWKSNEIFKLITEVEGKIWDLVPYECHRVMSVSIISVDAGYGRRGIAKTLLEHNLHEVKSIGCQGVITELSAIKSQKLFLEKLGYTKLYEVLHTDWRNSEGKQIFKCKDDTDRCVLAFKSL</sequence>
<dbReference type="PANTHER" id="PTHR20905">
    <property type="entry name" value="N-ACETYLTRANSFERASE-RELATED"/>
    <property type="match status" value="1"/>
</dbReference>
<evidence type="ECO:0000313" key="14">
    <source>
        <dbReference type="Proteomes" id="UP000095287"/>
    </source>
</evidence>
<dbReference type="GO" id="GO:0004059">
    <property type="term" value="F:aralkylamine N-acetyltransferase activity"/>
    <property type="evidence" value="ECO:0007669"/>
    <property type="project" value="UniProtKB-EC"/>
</dbReference>
<comment type="catalytic activity">
    <reaction evidence="11">
        <text>dopamine + hexadecanoyl-CoA = N-hexadecanoyl-dopamine + CoA + H(+)</text>
        <dbReference type="Rhea" id="RHEA:51376"/>
        <dbReference type="ChEBI" id="CHEBI:15378"/>
        <dbReference type="ChEBI" id="CHEBI:57287"/>
        <dbReference type="ChEBI" id="CHEBI:57379"/>
        <dbReference type="ChEBI" id="CHEBI:59905"/>
        <dbReference type="ChEBI" id="CHEBI:134058"/>
    </reaction>
    <physiologicalReaction direction="left-to-right" evidence="11">
        <dbReference type="Rhea" id="RHEA:51377"/>
    </physiologicalReaction>
</comment>
<reference evidence="15" key="1">
    <citation type="submission" date="2016-11" db="UniProtKB">
        <authorList>
            <consortium name="WormBaseParasite"/>
        </authorList>
    </citation>
    <scope>IDENTIFICATION</scope>
</reference>
<evidence type="ECO:0000256" key="12">
    <source>
        <dbReference type="ARBA" id="ARBA00052491"/>
    </source>
</evidence>
<dbReference type="EC" id="2.3.1.87" evidence="4"/>
<dbReference type="SUPFAM" id="SSF55729">
    <property type="entry name" value="Acyl-CoA N-acyltransferases (Nat)"/>
    <property type="match status" value="1"/>
</dbReference>
<evidence type="ECO:0000256" key="2">
    <source>
        <dbReference type="ARBA" id="ARBA00037926"/>
    </source>
</evidence>
<keyword evidence="1" id="KW-0808">Transferase</keyword>
<comment type="catalytic activity">
    <reaction evidence="7">
        <text>serotonin + (5Z,8Z,11Z,14Z)-eicosatetraenoyl-CoA = N-[(5Z,8Z,11Z,14Z)-eicosatetraenoyl]-serotonin + CoA + H(+)</text>
        <dbReference type="Rhea" id="RHEA:51396"/>
        <dbReference type="ChEBI" id="CHEBI:15378"/>
        <dbReference type="ChEBI" id="CHEBI:57287"/>
        <dbReference type="ChEBI" id="CHEBI:57368"/>
        <dbReference type="ChEBI" id="CHEBI:132255"/>
        <dbReference type="ChEBI" id="CHEBI:350546"/>
    </reaction>
    <physiologicalReaction direction="left-to-right" evidence="7">
        <dbReference type="Rhea" id="RHEA:51397"/>
    </physiologicalReaction>
</comment>
<evidence type="ECO:0000256" key="8">
    <source>
        <dbReference type="ARBA" id="ARBA00051711"/>
    </source>
</evidence>
<proteinExistence type="inferred from homology"/>
<evidence type="ECO:0000256" key="10">
    <source>
        <dbReference type="ARBA" id="ARBA00052178"/>
    </source>
</evidence>
<dbReference type="AlphaFoldDB" id="A0A1I8AMH6"/>
<evidence type="ECO:0000313" key="15">
    <source>
        <dbReference type="WBParaSite" id="L893_g7132.t1"/>
    </source>
</evidence>